<evidence type="ECO:0000313" key="9">
    <source>
        <dbReference type="EMBL" id="OLQ13914.1"/>
    </source>
</evidence>
<organism evidence="9 10">
    <name type="scientific">Symbiodinium microadriaticum</name>
    <name type="common">Dinoflagellate</name>
    <name type="synonym">Zooxanthella microadriatica</name>
    <dbReference type="NCBI Taxonomy" id="2951"/>
    <lineage>
        <taxon>Eukaryota</taxon>
        <taxon>Sar</taxon>
        <taxon>Alveolata</taxon>
        <taxon>Dinophyceae</taxon>
        <taxon>Suessiales</taxon>
        <taxon>Symbiodiniaceae</taxon>
        <taxon>Symbiodinium</taxon>
    </lineage>
</organism>
<evidence type="ECO:0000313" key="10">
    <source>
        <dbReference type="Proteomes" id="UP000186817"/>
    </source>
</evidence>
<reference evidence="9 10" key="1">
    <citation type="submission" date="2016-02" db="EMBL/GenBank/DDBJ databases">
        <title>Genome analysis of coral dinoflagellate symbionts highlights evolutionary adaptations to a symbiotic lifestyle.</title>
        <authorList>
            <person name="Aranda M."/>
            <person name="Li Y."/>
            <person name="Liew Y.J."/>
            <person name="Baumgarten S."/>
            <person name="Simakov O."/>
            <person name="Wilson M."/>
            <person name="Piel J."/>
            <person name="Ashoor H."/>
            <person name="Bougouffa S."/>
            <person name="Bajic V.B."/>
            <person name="Ryu T."/>
            <person name="Ravasi T."/>
            <person name="Bayer T."/>
            <person name="Micklem G."/>
            <person name="Kim H."/>
            <person name="Bhak J."/>
            <person name="Lajeunesse T.C."/>
            <person name="Voolstra C.R."/>
        </authorList>
    </citation>
    <scope>NUCLEOTIDE SEQUENCE [LARGE SCALE GENOMIC DNA]</scope>
    <source>
        <strain evidence="9 10">CCMP2467</strain>
    </source>
</reference>
<keyword evidence="1" id="KW-0489">Methyltransferase</keyword>
<dbReference type="InterPro" id="IPR056179">
    <property type="entry name" value="DHQS_C"/>
</dbReference>
<sequence>MISYSGLASGPVPVQHVVGPSSAPQPPLRGSFGGQGAASVVASGAAAVAAGASLRKGAKSIRGRIAVKDAVKPGHVDLSTLPKTLEINYYKLSDVDRSEILSAVKGALKAMQAILQQTCAPKERLLKMLCEPKIRSMLTSVSQLPVFSFEMGSAFKDNLDLLLALKQIKYFWSIPQSQLVILFEQLAKQLSPEMAPLLAEFGEALLRTPEHTEMIKHLRDELPAEVRSAYLDNAEYLETADAHAVYPTSIYRQCDALTLATEDASTIEAVMSTTLTTTIKIARKVLDPSNTLLSNVYKPLGRCVAVVDDKVEELYGKELEAYFAHHGIEYKKMVFSGNEVDKDIQNVEKILLSLKKSGQGRHEPLLVVGGGVIADIAGFAAALYSRNTPYLMLCTSIVSGIDAGPSPRVCCNGHDYKNLYGAYHPPVLTITDRGFWKSLHPGWLRHGVAEIIKMAVMKDLSLFELMEKWGAKCVATKFGTEGESVDDAEFQDIADLIVGKAMEGYVRSEYGNLWETHQCRPHAYGHTWSPGYELPSGMLHGQAVGTCMGFGAYLAHEEGFISETEMHRILKVISDCELCLWHPVMEDGGAVWRSQVAMIEKRGGNLAAPIPRPLGQSGYLNDLSEESLLTSLQAYKDLCMTYPREGRGVEEHCVDVGLEDPQAKKMAVPDVPDRFVVTPTDMVAAKLGEAIAEKDMAAVADAVRVLDSVDGMVAKYSSQPSEELLNISLQTAKTNPFWSEAEAKNETSRLMEAEMISGQAEGQLLQLLVKFGQVKKVLDIGTFTGYSSLAMAEALPEGGQVITLEREDVAAQMAQENWAGSAHRSKIESRVGEAHELLRALASQGASFDLVFLDVDKPGYLDLYHTLMDEGLLRVGGLLAVDNTMYKGEELSGEQLSANGAGARALNEGLLADSRVHQVMLPLRDGLTLVFRESCRSARGAQHEETISSIQDLVEFLEELGREEEAAELLATSPESEESEAVHLLDSASPRPRSDFHATSHAWVAKEDQLVACPGYGCRCQIPSRLVYLRVATAAIVDFVLDELAADLDVVAKAVQEVAYWGAYAGEGLWVSIQKVLGRGELSKYFRGPYLRGDIYKGSLYSSGKLNELFTFDYTASDGETTDAESQRVEKEWGAGNAGGHPAAFCIPILVSRELPYNTFEKQTCRGMQSVLLDAFASCFAEISTHINLSGVVRVVKGSRIDTLYSLLQGASCCLVTGSFTILRPDLAEKIVRDANTGDERRINLGEDYRGRKVDPGRDVWVVQVTDDAGSVKHAGAEADGLLRLLRRRLANLRRELGDDAEITLDCMFELGRRLDGRALHKEAEQLYKECRAKLGEEHPNTLSSMNNLASLLEACGRYEEAEPLHRAKLGEEHPDTLSSMNNLASLLEALAGRRRLSRREVSEYCRAKRGDSHPNTMDTMCHLASLLKTMGQLEEAEQLFREELELCGRSIHGSHHEDTIDSIRNLAGFLKERGRMDEAEALYRQVLDFRRGLSPGQEDFVETCRAHLGDSHPETMSSMYSLADLLQTMGQLEEAEQLFREELEICRSIYGSHHEDTIDSIWNLAGFLKERGRMDEAEALYRQVLDFRRGLSRARRVDPHPRTMSSMYNLANLLQTMGQSEEAEQLFRKLLQKCGRSVHGAHHEKSISRSLAKFLKERGRMDEAEALYRQVLDFRRGLSRAHLGDSHPETMSSMYSLADLLKTMGQLEEAEQLFREELEKCGLGIFETCGEFPLLHDRAFNARSWAGRRKRRSSSLASPDSEASDGGTTLILTIGSTISGRCPILLKKSPEQRGARGAENDWRGMKSPSAAGAKEETKPQDGEWTTQEVEHIIKKANELSAVSTPTVSRMQMALHTMPRLRLLPELCSHSWMFGSLRFWPRGSARFATAAQVGVALGQTLGNQALPKLPVKTLGRLLAQPGALNSQDFEEAVVVAMTKVHDMDGKDCIRVLGALMHLNGESRPDAAALQALGGRLSAGLADISNNDMAGLAENLAEVSVPVAPVFARLSAAFSLRVSGASAPQLTKVASAFARARLADRRLFPRMAQASLKQLHVFSPQDLSAFLSAFAAVGLCHEPLLAASANVFVSMGPRLSALDLALVAFSYGQFFLIFPNVTAMLQARLPRCAEELPLDRLAELTVSCARLGLKAPELLAVLARNLQLGNLSDELFGQVSKSVALLGLASSPRVKSQMAAECQLRLQGLQGQLQGAWWLLDLLESLGLAAEDSRLQRGGTVSEFWRGSLEALFPALQSLLPVLSPLETATAYRALRQLPPSLVRPRLESPCWQVHEQLALRCLGLATAEAFDFQLQTSTLYSQLCLYPELWSQEKRASESLTNPSWAPFCSSFETLSASWRQMPRPADVQPETLHQASALELLWGPLSPKSEEEGKAEHRNRPVALELQEHILALRPGSQVQGPIWEGPFEIHATLGDTAFCLMPEDAYFKTSSPGPYAEEDLDAEQGVELCYERAAQVHLLRARGWRVWPFAFHTWRRAGHMKRRDLVESLLGAGAADAARAEELVKFGQEKRSEQRERALENLVRAQELFEAKDKEFTECQARYNQVAKVLSEKRAKRDHLKEQVDECNRMMAGLVKTTLDHSRKNHAFGKELSASLNSGERAAMRGFSCHKESGPSKTASALMATQDRTRLMHKSSRGGFGATAGSLLGRTTSAPTLTGPDAKQ</sequence>
<dbReference type="Gene3D" id="1.25.40.10">
    <property type="entry name" value="Tetratricopeptide repeat domain"/>
    <property type="match status" value="3"/>
</dbReference>
<feature type="domain" description="3-dehydroquinate synthase C-terminal" evidence="8">
    <location>
        <begin position="447"/>
        <end position="583"/>
    </location>
</feature>
<dbReference type="GO" id="GO:0032259">
    <property type="term" value="P:methylation"/>
    <property type="evidence" value="ECO:0007669"/>
    <property type="project" value="UniProtKB-KW"/>
</dbReference>
<dbReference type="InterPro" id="IPR011990">
    <property type="entry name" value="TPR-like_helical_dom_sf"/>
</dbReference>
<accession>A0A1Q9F2J5</accession>
<evidence type="ECO:0000256" key="5">
    <source>
        <dbReference type="SAM" id="Coils"/>
    </source>
</evidence>
<evidence type="ECO:0000259" key="7">
    <source>
        <dbReference type="Pfam" id="PF01761"/>
    </source>
</evidence>
<dbReference type="GO" id="GO:0016829">
    <property type="term" value="F:lyase activity"/>
    <property type="evidence" value="ECO:0007669"/>
    <property type="project" value="UniProtKB-KW"/>
</dbReference>
<dbReference type="Pfam" id="PF13374">
    <property type="entry name" value="TPR_10"/>
    <property type="match status" value="2"/>
</dbReference>
<feature type="compositionally biased region" description="Basic and acidic residues" evidence="6">
    <location>
        <begin position="1789"/>
        <end position="1805"/>
    </location>
</feature>
<dbReference type="SMART" id="SM00028">
    <property type="entry name" value="TPR"/>
    <property type="match status" value="8"/>
</dbReference>
<feature type="region of interest" description="Disordered" evidence="6">
    <location>
        <begin position="2653"/>
        <end position="2682"/>
    </location>
</feature>
<protein>
    <submittedName>
        <fullName evidence="9">2-epi-5-epi-valiolone synthase</fullName>
    </submittedName>
</protein>
<dbReference type="CDD" id="cd08199">
    <property type="entry name" value="EEVS"/>
    <property type="match status" value="1"/>
</dbReference>
<dbReference type="Pfam" id="PF01596">
    <property type="entry name" value="Methyltransf_3"/>
    <property type="match status" value="1"/>
</dbReference>
<comment type="caution">
    <text evidence="9">The sequence shown here is derived from an EMBL/GenBank/DDBJ whole genome shotgun (WGS) entry which is preliminary data.</text>
</comment>
<dbReference type="OrthoDB" id="10251242at2759"/>
<dbReference type="InterPro" id="IPR035872">
    <property type="entry name" value="EEVS-like"/>
</dbReference>
<dbReference type="PROSITE" id="PS51682">
    <property type="entry name" value="SAM_OMT_I"/>
    <property type="match status" value="1"/>
</dbReference>
<evidence type="ECO:0000256" key="6">
    <source>
        <dbReference type="SAM" id="MobiDB-lite"/>
    </source>
</evidence>
<dbReference type="InterPro" id="IPR002935">
    <property type="entry name" value="SAM_O-MeTrfase"/>
</dbReference>
<feature type="domain" description="3-dehydroquinate synthase N-terminal" evidence="7">
    <location>
        <begin position="334"/>
        <end position="440"/>
    </location>
</feature>
<keyword evidence="5" id="KW-0175">Coiled coil</keyword>
<keyword evidence="10" id="KW-1185">Reference proteome</keyword>
<dbReference type="Gene3D" id="3.40.50.150">
    <property type="entry name" value="Vaccinia Virus protein VP39"/>
    <property type="match status" value="1"/>
</dbReference>
<dbReference type="PANTHER" id="PTHR46082">
    <property type="entry name" value="ATP/GTP-BINDING PROTEIN-RELATED"/>
    <property type="match status" value="1"/>
</dbReference>
<dbReference type="Pfam" id="PF13424">
    <property type="entry name" value="TPR_12"/>
    <property type="match status" value="3"/>
</dbReference>
<dbReference type="GO" id="GO:0008171">
    <property type="term" value="F:O-methyltransferase activity"/>
    <property type="evidence" value="ECO:0007669"/>
    <property type="project" value="InterPro"/>
</dbReference>
<evidence type="ECO:0000256" key="4">
    <source>
        <dbReference type="ARBA" id="ARBA00023453"/>
    </source>
</evidence>
<dbReference type="Gene3D" id="1.20.1090.10">
    <property type="entry name" value="Dehydroquinate synthase-like - alpha domain"/>
    <property type="match status" value="1"/>
</dbReference>
<name>A0A1Q9F2J5_SYMMI</name>
<evidence type="ECO:0000256" key="2">
    <source>
        <dbReference type="ARBA" id="ARBA00022679"/>
    </source>
</evidence>
<proteinExistence type="inferred from homology"/>
<feature type="region of interest" description="Disordered" evidence="6">
    <location>
        <begin position="1786"/>
        <end position="1826"/>
    </location>
</feature>
<dbReference type="InterPro" id="IPR030960">
    <property type="entry name" value="DHQS/DOIS_N"/>
</dbReference>
<dbReference type="Gene3D" id="3.40.50.1970">
    <property type="match status" value="1"/>
</dbReference>
<dbReference type="Proteomes" id="UP000186817">
    <property type="component" value="Unassembled WGS sequence"/>
</dbReference>
<dbReference type="Pfam" id="PF24621">
    <property type="entry name" value="DHQS_C"/>
    <property type="match status" value="1"/>
</dbReference>
<dbReference type="GO" id="GO:0017000">
    <property type="term" value="P:antibiotic biosynthetic process"/>
    <property type="evidence" value="ECO:0007669"/>
    <property type="project" value="InterPro"/>
</dbReference>
<dbReference type="CDD" id="cd02440">
    <property type="entry name" value="AdoMet_MTases"/>
    <property type="match status" value="1"/>
</dbReference>
<evidence type="ECO:0000256" key="1">
    <source>
        <dbReference type="ARBA" id="ARBA00022603"/>
    </source>
</evidence>
<dbReference type="EMBL" id="LSRX01000022">
    <property type="protein sequence ID" value="OLQ13914.1"/>
    <property type="molecule type" value="Genomic_DNA"/>
</dbReference>
<gene>
    <name evidence="9" type="primary">acbC</name>
    <name evidence="9" type="ORF">AK812_SmicGene2116</name>
</gene>
<evidence type="ECO:0000256" key="3">
    <source>
        <dbReference type="ARBA" id="ARBA00022691"/>
    </source>
</evidence>
<evidence type="ECO:0000259" key="8">
    <source>
        <dbReference type="Pfam" id="PF24621"/>
    </source>
</evidence>
<dbReference type="InterPro" id="IPR053137">
    <property type="entry name" value="NLR-like"/>
</dbReference>
<dbReference type="SUPFAM" id="SSF53335">
    <property type="entry name" value="S-adenosyl-L-methionine-dependent methyltransferases"/>
    <property type="match status" value="1"/>
</dbReference>
<dbReference type="InterPro" id="IPR019734">
    <property type="entry name" value="TPR_rpt"/>
</dbReference>
<keyword evidence="3" id="KW-0949">S-adenosyl-L-methionine</keyword>
<dbReference type="PANTHER" id="PTHR46082:SF6">
    <property type="entry name" value="AAA+ ATPASE DOMAIN-CONTAINING PROTEIN-RELATED"/>
    <property type="match status" value="1"/>
</dbReference>
<keyword evidence="2" id="KW-0808">Transferase</keyword>
<dbReference type="Pfam" id="PF01761">
    <property type="entry name" value="DHQ_synthase"/>
    <property type="match status" value="1"/>
</dbReference>
<comment type="similarity">
    <text evidence="4">Belongs to the class I-like SAM-binding methyltransferase superfamily. Cation-dependent O-methyltransferase family.</text>
</comment>
<dbReference type="SUPFAM" id="SSF56796">
    <property type="entry name" value="Dehydroquinate synthase-like"/>
    <property type="match status" value="1"/>
</dbReference>
<dbReference type="InterPro" id="IPR029063">
    <property type="entry name" value="SAM-dependent_MTases_sf"/>
</dbReference>
<feature type="coiled-coil region" evidence="5">
    <location>
        <begin position="2533"/>
        <end position="2588"/>
    </location>
</feature>
<dbReference type="SUPFAM" id="SSF48452">
    <property type="entry name" value="TPR-like"/>
    <property type="match status" value="3"/>
</dbReference>